<gene>
    <name evidence="2" type="ORF">D7316_04717</name>
</gene>
<dbReference type="EMBL" id="CP033972">
    <property type="protein sequence ID" value="AZG48104.1"/>
    <property type="molecule type" value="Genomic_DNA"/>
</dbReference>
<feature type="region of interest" description="Disordered" evidence="1">
    <location>
        <begin position="37"/>
        <end position="89"/>
    </location>
</feature>
<dbReference type="Proteomes" id="UP000271469">
    <property type="component" value="Chromosome"/>
</dbReference>
<sequence>MTAREYKSDTDRVVVWPDPSPLHKWWVSVMEYEQENSVVGHPASPSTNGAGDGRIDPSRCGYPVSAAPRRLEMEPQTDASADPGDEGWS</sequence>
<evidence type="ECO:0000256" key="1">
    <source>
        <dbReference type="SAM" id="MobiDB-lite"/>
    </source>
</evidence>
<organism evidence="2 3">
    <name type="scientific">Gordonia insulae</name>
    <dbReference type="NCBI Taxonomy" id="2420509"/>
    <lineage>
        <taxon>Bacteria</taxon>
        <taxon>Bacillati</taxon>
        <taxon>Actinomycetota</taxon>
        <taxon>Actinomycetes</taxon>
        <taxon>Mycobacteriales</taxon>
        <taxon>Gordoniaceae</taxon>
        <taxon>Gordonia</taxon>
    </lineage>
</organism>
<accession>A0A3G8JSJ4</accession>
<protein>
    <submittedName>
        <fullName evidence="2">Uncharacterized protein</fullName>
    </submittedName>
</protein>
<evidence type="ECO:0000313" key="3">
    <source>
        <dbReference type="Proteomes" id="UP000271469"/>
    </source>
</evidence>
<evidence type="ECO:0000313" key="2">
    <source>
        <dbReference type="EMBL" id="AZG48104.1"/>
    </source>
</evidence>
<proteinExistence type="predicted"/>
<dbReference type="KEGG" id="gom:D7316_04717"/>
<keyword evidence="3" id="KW-1185">Reference proteome</keyword>
<reference evidence="2 3" key="1">
    <citation type="submission" date="2018-11" db="EMBL/GenBank/DDBJ databases">
        <title>Gordonia insulae sp. nov., isolated from an island soil.</title>
        <authorList>
            <person name="Kim Y.S."/>
            <person name="Kim S.B."/>
        </authorList>
    </citation>
    <scope>NUCLEOTIDE SEQUENCE [LARGE SCALE GENOMIC DNA]</scope>
    <source>
        <strain evidence="2 3">MMS17-SY073</strain>
    </source>
</reference>
<dbReference type="AlphaFoldDB" id="A0A3G8JSJ4"/>
<name>A0A3G8JSJ4_9ACTN</name>